<dbReference type="HOGENOM" id="CLU_2159722_0_0_1"/>
<sequence>MICGDVSQLGNIREEASSIHPGVEELLNQEVANYAKKKDCQRLKTTANKIPEIQKTITNQVKMENDAYLSAESQHLQDEHEKFVYDIRSLKKKLEDRYNTKCNALHLMKPP</sequence>
<proteinExistence type="predicted"/>
<name>U9U3T9_RHIID</name>
<dbReference type="AlphaFoldDB" id="U9U3T9"/>
<organism evidence="1">
    <name type="scientific">Rhizophagus irregularis (strain DAOM 181602 / DAOM 197198 / MUCL 43194)</name>
    <name type="common">Arbuscular mycorrhizal fungus</name>
    <name type="synonym">Glomus intraradices</name>
    <dbReference type="NCBI Taxonomy" id="747089"/>
    <lineage>
        <taxon>Eukaryota</taxon>
        <taxon>Fungi</taxon>
        <taxon>Fungi incertae sedis</taxon>
        <taxon>Mucoromycota</taxon>
        <taxon>Glomeromycotina</taxon>
        <taxon>Glomeromycetes</taxon>
        <taxon>Glomerales</taxon>
        <taxon>Glomeraceae</taxon>
        <taxon>Rhizophagus</taxon>
    </lineage>
</organism>
<evidence type="ECO:0000313" key="1">
    <source>
        <dbReference type="EMBL" id="ESA15005.1"/>
    </source>
</evidence>
<dbReference type="VEuPathDB" id="FungiDB:RhiirFUN_010071"/>
<reference evidence="1" key="1">
    <citation type="submission" date="2013-07" db="EMBL/GenBank/DDBJ databases">
        <title>The genome of an arbuscular mycorrhizal fungus provides insights into the evolution of the oldest plant symbiosis.</title>
        <authorList>
            <consortium name="DOE Joint Genome Institute"/>
            <person name="Tisserant E."/>
            <person name="Malbreil M."/>
            <person name="Kuo A."/>
            <person name="Kohler A."/>
            <person name="Symeonidi A."/>
            <person name="Balestrini R."/>
            <person name="Charron P."/>
            <person name="Duensing N."/>
            <person name="Frei-dit-Frey N."/>
            <person name="Gianinazzi-Pearson V."/>
            <person name="Gilbert B."/>
            <person name="Handa Y."/>
            <person name="Hijri M."/>
            <person name="Kaul R."/>
            <person name="Kawaguchi M."/>
            <person name="Krajinski F."/>
            <person name="Lammers P."/>
            <person name="Lapierre D."/>
            <person name="Masclaux F.G."/>
            <person name="Murat C."/>
            <person name="Morin E."/>
            <person name="Ndikumana S."/>
            <person name="Pagni M."/>
            <person name="Petitpierre D."/>
            <person name="Requena N."/>
            <person name="Rosikiewicz P."/>
            <person name="Riley R."/>
            <person name="Saito K."/>
            <person name="San Clemente H."/>
            <person name="Shapiro H."/>
            <person name="van Tuinen D."/>
            <person name="Becard G."/>
            <person name="Bonfante P."/>
            <person name="Paszkowski U."/>
            <person name="Shachar-Hill Y."/>
            <person name="Young J.P."/>
            <person name="Sanders I.R."/>
            <person name="Henrissat B."/>
            <person name="Rensing S.A."/>
            <person name="Grigoriev I.V."/>
            <person name="Corradi N."/>
            <person name="Roux C."/>
            <person name="Martin F."/>
        </authorList>
    </citation>
    <scope>NUCLEOTIDE SEQUENCE</scope>
    <source>
        <strain evidence="1">DAOM 197198</strain>
    </source>
</reference>
<accession>U9U3T9</accession>
<protein>
    <submittedName>
        <fullName evidence="1">Uncharacterized protein</fullName>
    </submittedName>
</protein>
<dbReference type="EMBL" id="KI282382">
    <property type="protein sequence ID" value="ESA15005.1"/>
    <property type="molecule type" value="Genomic_DNA"/>
</dbReference>
<gene>
    <name evidence="1" type="ORF">GLOINDRAFT_24358</name>
</gene>